<evidence type="ECO:0000256" key="8">
    <source>
        <dbReference type="ARBA" id="ARBA00023277"/>
    </source>
</evidence>
<evidence type="ECO:0000313" key="11">
    <source>
        <dbReference type="EMBL" id="ACF13276.1"/>
    </source>
</evidence>
<gene>
    <name evidence="9" type="primary">gmhA</name>
    <name evidence="11" type="ordered locus">Ctha_0808</name>
</gene>
<dbReference type="KEGG" id="cts:Ctha_0808"/>
<organism evidence="11 12">
    <name type="scientific">Chloroherpeton thalassium (strain ATCC 35110 / GB-78)</name>
    <dbReference type="NCBI Taxonomy" id="517418"/>
    <lineage>
        <taxon>Bacteria</taxon>
        <taxon>Pseudomonadati</taxon>
        <taxon>Chlorobiota</taxon>
        <taxon>Chlorobiia</taxon>
        <taxon>Chlorobiales</taxon>
        <taxon>Chloroherpetonaceae</taxon>
        <taxon>Chloroherpeton</taxon>
    </lineage>
</organism>
<evidence type="ECO:0000256" key="2">
    <source>
        <dbReference type="ARBA" id="ARBA00004496"/>
    </source>
</evidence>
<feature type="binding site" evidence="9">
    <location>
        <position position="134"/>
    </location>
    <ligand>
        <name>substrate</name>
    </ligand>
</feature>
<dbReference type="InterPro" id="IPR004515">
    <property type="entry name" value="Phosphoheptose_Isoase"/>
</dbReference>
<dbReference type="RefSeq" id="WP_012499360.1">
    <property type="nucleotide sequence ID" value="NC_011026.1"/>
</dbReference>
<dbReference type="GO" id="GO:0005737">
    <property type="term" value="C:cytoplasm"/>
    <property type="evidence" value="ECO:0007669"/>
    <property type="project" value="UniProtKB-SubCell"/>
</dbReference>
<dbReference type="InterPro" id="IPR035461">
    <property type="entry name" value="GmhA/DiaA"/>
</dbReference>
<keyword evidence="7 9" id="KW-0413">Isomerase</keyword>
<dbReference type="GO" id="GO:2001061">
    <property type="term" value="P:D-glycero-D-manno-heptose 7-phosphate biosynthetic process"/>
    <property type="evidence" value="ECO:0007669"/>
    <property type="project" value="UniProtKB-UniPathway"/>
</dbReference>
<dbReference type="STRING" id="517418.Ctha_0808"/>
<feature type="binding site" evidence="9">
    <location>
        <begin position="103"/>
        <end position="104"/>
    </location>
    <ligand>
        <name>substrate</name>
    </ligand>
</feature>
<dbReference type="GO" id="GO:0008270">
    <property type="term" value="F:zinc ion binding"/>
    <property type="evidence" value="ECO:0007669"/>
    <property type="project" value="UniProtKB-UniRule"/>
</dbReference>
<dbReference type="GO" id="GO:0005975">
    <property type="term" value="P:carbohydrate metabolic process"/>
    <property type="evidence" value="ECO:0007669"/>
    <property type="project" value="UniProtKB-UniRule"/>
</dbReference>
<feature type="binding site" evidence="9">
    <location>
        <position position="182"/>
    </location>
    <ligand>
        <name>Zn(2+)</name>
        <dbReference type="ChEBI" id="CHEBI:29105"/>
    </ligand>
</feature>
<dbReference type="Proteomes" id="UP000001208">
    <property type="component" value="Chromosome"/>
</dbReference>
<dbReference type="InterPro" id="IPR050099">
    <property type="entry name" value="SIS_GmhA/DiaA_subfam"/>
</dbReference>
<comment type="cofactor">
    <cofactor evidence="9">
        <name>Zn(2+)</name>
        <dbReference type="ChEBI" id="CHEBI:29105"/>
    </cofactor>
    <text evidence="9">Binds 1 zinc ion per subunit.</text>
</comment>
<feature type="binding site" evidence="9">
    <location>
        <begin position="129"/>
        <end position="131"/>
    </location>
    <ligand>
        <name>substrate</name>
    </ligand>
</feature>
<name>B3QWR2_CHLT3</name>
<dbReference type="EMBL" id="CP001100">
    <property type="protein sequence ID" value="ACF13276.1"/>
    <property type="molecule type" value="Genomic_DNA"/>
</dbReference>
<comment type="similarity">
    <text evidence="3 9">Belongs to the SIS family. GmhA subfamily.</text>
</comment>
<comment type="subcellular location">
    <subcellularLocation>
        <location evidence="2 9">Cytoplasm</location>
    </subcellularLocation>
</comment>
<dbReference type="HAMAP" id="MF_00067">
    <property type="entry name" value="GmhA"/>
    <property type="match status" value="1"/>
</dbReference>
<sequence length="210" mass="22202">MNLGAAERMSQLEHIVNTLNYAADLKRRVAQDSAAEILEMAERIAGAFRTGKKLLICGNGGSASDSQHLATELTIRYRSSVNRPAMPAIALTADTSALTAGANDLGYDNVFARLTEAYGNPGDVLLGISTSGNSESVIRAINYAKSHEMQTLAFLGGNGGKMKDLADVSIIVPHTGAADRTQECHIAIGHIIIELIEDLLGYAPAPKPKA</sequence>
<dbReference type="AlphaFoldDB" id="B3QWR2"/>
<keyword evidence="6 9" id="KW-0862">Zinc</keyword>
<dbReference type="InterPro" id="IPR046348">
    <property type="entry name" value="SIS_dom_sf"/>
</dbReference>
<dbReference type="UniPathway" id="UPA00041">
    <property type="reaction ID" value="UER00436"/>
</dbReference>
<dbReference type="EC" id="5.3.1.28" evidence="9"/>
<evidence type="ECO:0000256" key="6">
    <source>
        <dbReference type="ARBA" id="ARBA00022833"/>
    </source>
</evidence>
<feature type="binding site" evidence="9">
    <location>
        <position position="68"/>
    </location>
    <ligand>
        <name>Zn(2+)</name>
        <dbReference type="ChEBI" id="CHEBI:29105"/>
    </ligand>
</feature>
<accession>B3QWR2</accession>
<keyword evidence="4 9" id="KW-0963">Cytoplasm</keyword>
<dbReference type="eggNOG" id="COG0279">
    <property type="taxonomic scope" value="Bacteria"/>
</dbReference>
<reference evidence="11 12" key="1">
    <citation type="submission" date="2008-06" db="EMBL/GenBank/DDBJ databases">
        <title>Complete sequence of Chloroherpeton thalassium ATCC 35110.</title>
        <authorList>
            <consortium name="US DOE Joint Genome Institute"/>
            <person name="Lucas S."/>
            <person name="Copeland A."/>
            <person name="Lapidus A."/>
            <person name="Glavina del Rio T."/>
            <person name="Dalin E."/>
            <person name="Tice H."/>
            <person name="Bruce D."/>
            <person name="Goodwin L."/>
            <person name="Pitluck S."/>
            <person name="Schmutz J."/>
            <person name="Larimer F."/>
            <person name="Land M."/>
            <person name="Hauser L."/>
            <person name="Kyrpides N."/>
            <person name="Mikhailova N."/>
            <person name="Liu Z."/>
            <person name="Li T."/>
            <person name="Zhao F."/>
            <person name="Overmann J."/>
            <person name="Bryant D.A."/>
            <person name="Richardson P."/>
        </authorList>
    </citation>
    <scope>NUCLEOTIDE SEQUENCE [LARGE SCALE GENOMIC DNA]</scope>
    <source>
        <strain evidence="12">ATCC 35110 / GB-78</strain>
    </source>
</reference>
<dbReference type="GO" id="GO:0097367">
    <property type="term" value="F:carbohydrate derivative binding"/>
    <property type="evidence" value="ECO:0007669"/>
    <property type="project" value="InterPro"/>
</dbReference>
<evidence type="ECO:0000313" key="12">
    <source>
        <dbReference type="Proteomes" id="UP000001208"/>
    </source>
</evidence>
<dbReference type="Pfam" id="PF13580">
    <property type="entry name" value="SIS_2"/>
    <property type="match status" value="1"/>
</dbReference>
<feature type="binding site" evidence="9">
    <location>
        <position position="72"/>
    </location>
    <ligand>
        <name>substrate</name>
    </ligand>
</feature>
<feature type="binding site" evidence="9">
    <location>
        <begin position="59"/>
        <end position="61"/>
    </location>
    <ligand>
        <name>substrate</name>
    </ligand>
</feature>
<protein>
    <recommendedName>
        <fullName evidence="9">Phosphoheptose isomerase</fullName>
        <ecNumber evidence="9">5.3.1.28</ecNumber>
    </recommendedName>
    <alternativeName>
        <fullName evidence="9">Sedoheptulose 7-phosphate isomerase</fullName>
    </alternativeName>
</protein>
<evidence type="ECO:0000256" key="4">
    <source>
        <dbReference type="ARBA" id="ARBA00022490"/>
    </source>
</evidence>
<keyword evidence="8 9" id="KW-0119">Carbohydrate metabolism</keyword>
<proteinExistence type="inferred from homology"/>
<feature type="binding site" evidence="9">
    <location>
        <position position="182"/>
    </location>
    <ligand>
        <name>substrate</name>
    </ligand>
</feature>
<feature type="binding site" evidence="9">
    <location>
        <position position="72"/>
    </location>
    <ligand>
        <name>Zn(2+)</name>
        <dbReference type="ChEBI" id="CHEBI:29105"/>
    </ligand>
</feature>
<comment type="miscellaneous">
    <text evidence="9">The reaction produces a racemic mixture of D-glycero-alpha-D-manno-heptose 7-phosphate and D-glycero-beta-D-manno-heptose 7-phosphate.</text>
</comment>
<evidence type="ECO:0000256" key="7">
    <source>
        <dbReference type="ARBA" id="ARBA00023235"/>
    </source>
</evidence>
<evidence type="ECO:0000256" key="1">
    <source>
        <dbReference type="ARBA" id="ARBA00000348"/>
    </source>
</evidence>
<evidence type="ECO:0000259" key="10">
    <source>
        <dbReference type="PROSITE" id="PS51464"/>
    </source>
</evidence>
<dbReference type="Gene3D" id="3.40.50.10490">
    <property type="entry name" value="Glucose-6-phosphate isomerase like protein, domain 1"/>
    <property type="match status" value="1"/>
</dbReference>
<dbReference type="HOGENOM" id="CLU_080999_4_0_10"/>
<dbReference type="PROSITE" id="PS51464">
    <property type="entry name" value="SIS"/>
    <property type="match status" value="1"/>
</dbReference>
<evidence type="ECO:0000256" key="5">
    <source>
        <dbReference type="ARBA" id="ARBA00022723"/>
    </source>
</evidence>
<feature type="domain" description="SIS" evidence="10">
    <location>
        <begin position="44"/>
        <end position="202"/>
    </location>
</feature>
<evidence type="ECO:0000256" key="9">
    <source>
        <dbReference type="HAMAP-Rule" id="MF_00067"/>
    </source>
</evidence>
<dbReference type="PANTHER" id="PTHR30390">
    <property type="entry name" value="SEDOHEPTULOSE 7-PHOSPHATE ISOMERASE / DNAA INITIATOR-ASSOCIATING FACTOR FOR REPLICATION INITIATION"/>
    <property type="match status" value="1"/>
</dbReference>
<keyword evidence="12" id="KW-1185">Reference proteome</keyword>
<evidence type="ECO:0000256" key="3">
    <source>
        <dbReference type="ARBA" id="ARBA00009894"/>
    </source>
</evidence>
<keyword evidence="5 9" id="KW-0479">Metal-binding</keyword>
<feature type="binding site" evidence="9">
    <location>
        <position position="190"/>
    </location>
    <ligand>
        <name>Zn(2+)</name>
        <dbReference type="ChEBI" id="CHEBI:29105"/>
    </ligand>
</feature>
<dbReference type="SUPFAM" id="SSF53697">
    <property type="entry name" value="SIS domain"/>
    <property type="match status" value="1"/>
</dbReference>
<comment type="catalytic activity">
    <reaction evidence="1 9">
        <text>2 D-sedoheptulose 7-phosphate = D-glycero-alpha-D-manno-heptose 7-phosphate + D-glycero-beta-D-manno-heptose 7-phosphate</text>
        <dbReference type="Rhea" id="RHEA:27489"/>
        <dbReference type="ChEBI" id="CHEBI:57483"/>
        <dbReference type="ChEBI" id="CHEBI:60203"/>
        <dbReference type="ChEBI" id="CHEBI:60204"/>
        <dbReference type="EC" id="5.3.1.28"/>
    </reaction>
</comment>
<comment type="pathway">
    <text evidence="9">Carbohydrate biosynthesis; D-glycero-D-manno-heptose 7-phosphate biosynthesis; D-glycero-alpha-D-manno-heptose 7-phosphate and D-glycero-beta-D-manno-heptose 7-phosphate from sedoheptulose 7-phosphate: step 1/1.</text>
</comment>
<dbReference type="GO" id="GO:0008968">
    <property type="term" value="F:D-sedoheptulose 7-phosphate isomerase activity"/>
    <property type="evidence" value="ECO:0007669"/>
    <property type="project" value="UniProtKB-UniRule"/>
</dbReference>
<dbReference type="CDD" id="cd05006">
    <property type="entry name" value="SIS_GmhA"/>
    <property type="match status" value="1"/>
</dbReference>
<dbReference type="InterPro" id="IPR001347">
    <property type="entry name" value="SIS_dom"/>
</dbReference>
<comment type="function">
    <text evidence="9">Catalyzes the isomerization of sedoheptulose 7-phosphate in D-glycero-D-manno-heptose 7-phosphate.</text>
</comment>